<dbReference type="InterPro" id="IPR015943">
    <property type="entry name" value="WD40/YVTN_repeat-like_dom_sf"/>
</dbReference>
<comment type="caution">
    <text evidence="2">The sequence shown here is derived from an EMBL/GenBank/DDBJ whole genome shotgun (WGS) entry which is preliminary data.</text>
</comment>
<dbReference type="AlphaFoldDB" id="A0A8J4BVK8"/>
<evidence type="ECO:0000313" key="3">
    <source>
        <dbReference type="Proteomes" id="UP000747399"/>
    </source>
</evidence>
<evidence type="ECO:0000256" key="1">
    <source>
        <dbReference type="SAM" id="MobiDB-lite"/>
    </source>
</evidence>
<dbReference type="InterPro" id="IPR050358">
    <property type="entry name" value="RSE1/DDB1/CFT1"/>
</dbReference>
<dbReference type="PANTHER" id="PTHR10644">
    <property type="entry name" value="DNA REPAIR/RNA PROCESSING CPSF FAMILY"/>
    <property type="match status" value="1"/>
</dbReference>
<feature type="non-terminal residue" evidence="2">
    <location>
        <position position="1"/>
    </location>
</feature>
<feature type="region of interest" description="Disordered" evidence="1">
    <location>
        <begin position="535"/>
        <end position="559"/>
    </location>
</feature>
<accession>A0A8J4BVK8</accession>
<dbReference type="Gene3D" id="2.130.10.10">
    <property type="entry name" value="YVTN repeat-like/Quinoprotein amine dehydrogenase"/>
    <property type="match status" value="1"/>
</dbReference>
<name>A0A8J4BVK8_9CHLO</name>
<evidence type="ECO:0000313" key="2">
    <source>
        <dbReference type="EMBL" id="GIL66196.1"/>
    </source>
</evidence>
<dbReference type="Proteomes" id="UP000747399">
    <property type="component" value="Unassembled WGS sequence"/>
</dbReference>
<protein>
    <recommendedName>
        <fullName evidence="4">Cleavage and polyadenylation specificity factor subunit 1</fullName>
    </recommendedName>
</protein>
<feature type="region of interest" description="Disordered" evidence="1">
    <location>
        <begin position="49"/>
        <end position="69"/>
    </location>
</feature>
<reference evidence="2" key="1">
    <citation type="journal article" date="2021" name="Proc. Natl. Acad. Sci. U.S.A.">
        <title>Three genomes in the algal genus Volvox reveal the fate of a haploid sex-determining region after a transition to homothallism.</title>
        <authorList>
            <person name="Yamamoto K."/>
            <person name="Hamaji T."/>
            <person name="Kawai-Toyooka H."/>
            <person name="Matsuzaki R."/>
            <person name="Takahashi F."/>
            <person name="Nishimura Y."/>
            <person name="Kawachi M."/>
            <person name="Noguchi H."/>
            <person name="Minakuchi Y."/>
            <person name="Umen J.G."/>
            <person name="Toyoda A."/>
            <person name="Nozaki H."/>
        </authorList>
    </citation>
    <scope>NUCLEOTIDE SEQUENCE</scope>
    <source>
        <strain evidence="2">NIES-3780</strain>
    </source>
</reference>
<proteinExistence type="predicted"/>
<gene>
    <name evidence="2" type="ORF">Vafri_19806</name>
</gene>
<keyword evidence="3" id="KW-1185">Reference proteome</keyword>
<evidence type="ECO:0008006" key="4">
    <source>
        <dbReference type="Google" id="ProtNLM"/>
    </source>
</evidence>
<dbReference type="EMBL" id="BNCO01000082">
    <property type="protein sequence ID" value="GIL66196.1"/>
    <property type="molecule type" value="Genomic_DNA"/>
</dbReference>
<sequence>MTTCLYKECFPATGVTLCEAAYFTHPPAPPPTAASTTAAAGAAAAAAASAPPSSRGSGSSGGGGSSGASVVQQPNLIVVRINRLEVYNLRSSAVGGTATGTGAASAGVTSTVGAATVGGSGAGTSGGGLSGGARLELVSSYHLHGVVESMAVLSGGQPGRRDALLLAFREGKLSVLEWDPRVYTLRTSSMHYFEADPAAQREGRAAVPLGPRVVTDPAGRCAAMSLCFSQLALLPALEADPLELTPNGGGAVTVGNSYLLNLNKMMGIREVRDCVFLHGYTEPVLLLLHEPDPTWVGRLRERKDTCCLTAVSISLRLKRHTILWKMASLPYDCYKLLAVPYRPAVLVLSPNLLMICSQTSQYAAALNSNALPGEVPPPLVFDPAREPPATTAARLATEYALNVHPDCAPAAGRNATLIADLEVVAAGAGAAWLSPTTAILGLQSGVLLAVHLQFEGPVDQRITAVRTGGGPVASAMVGITMAAAMRASAAAAGVTVGASSAIQSYMSYRGPKGVIFLGSWSGDSVLMQLRPRKPVVGEEGGADNPSKDLKRGRDVGGGG</sequence>
<feature type="compositionally biased region" description="Basic and acidic residues" evidence="1">
    <location>
        <begin position="545"/>
        <end position="559"/>
    </location>
</feature>
<organism evidence="2 3">
    <name type="scientific">Volvox africanus</name>
    <dbReference type="NCBI Taxonomy" id="51714"/>
    <lineage>
        <taxon>Eukaryota</taxon>
        <taxon>Viridiplantae</taxon>
        <taxon>Chlorophyta</taxon>
        <taxon>core chlorophytes</taxon>
        <taxon>Chlorophyceae</taxon>
        <taxon>CS clade</taxon>
        <taxon>Chlamydomonadales</taxon>
        <taxon>Volvocaceae</taxon>
        <taxon>Volvox</taxon>
    </lineage>
</organism>